<feature type="region of interest" description="Disordered" evidence="1">
    <location>
        <begin position="1"/>
        <end position="50"/>
    </location>
</feature>
<protein>
    <submittedName>
        <fullName evidence="2">Uncharacterized protein</fullName>
    </submittedName>
</protein>
<dbReference type="Proteomes" id="UP000800040">
    <property type="component" value="Unassembled WGS sequence"/>
</dbReference>
<feature type="compositionally biased region" description="Basic and acidic residues" evidence="1">
    <location>
        <begin position="78"/>
        <end position="91"/>
    </location>
</feature>
<feature type="region of interest" description="Disordered" evidence="1">
    <location>
        <begin position="63"/>
        <end position="91"/>
    </location>
</feature>
<dbReference type="EMBL" id="ML975378">
    <property type="protein sequence ID" value="KAF1830976.1"/>
    <property type="molecule type" value="Genomic_DNA"/>
</dbReference>
<name>A0A6A5K4G8_9PLEO</name>
<proteinExistence type="predicted"/>
<reference evidence="2" key="1">
    <citation type="submission" date="2020-01" db="EMBL/GenBank/DDBJ databases">
        <authorList>
            <consortium name="DOE Joint Genome Institute"/>
            <person name="Haridas S."/>
            <person name="Albert R."/>
            <person name="Binder M."/>
            <person name="Bloem J."/>
            <person name="Labutti K."/>
            <person name="Salamov A."/>
            <person name="Andreopoulos B."/>
            <person name="Baker S.E."/>
            <person name="Barry K."/>
            <person name="Bills G."/>
            <person name="Bluhm B.H."/>
            <person name="Cannon C."/>
            <person name="Castanera R."/>
            <person name="Culley D.E."/>
            <person name="Daum C."/>
            <person name="Ezra D."/>
            <person name="Gonzalez J.B."/>
            <person name="Henrissat B."/>
            <person name="Kuo A."/>
            <person name="Liang C."/>
            <person name="Lipzen A."/>
            <person name="Lutzoni F."/>
            <person name="Magnuson J."/>
            <person name="Mondo S."/>
            <person name="Nolan M."/>
            <person name="Ohm R."/>
            <person name="Pangilinan J."/>
            <person name="Park H.-J."/>
            <person name="Ramirez L."/>
            <person name="Alfaro M."/>
            <person name="Sun H."/>
            <person name="Tritt A."/>
            <person name="Yoshinaga Y."/>
            <person name="Zwiers L.-H."/>
            <person name="Turgeon B.G."/>
            <person name="Goodwin S.B."/>
            <person name="Spatafora J.W."/>
            <person name="Crous P.W."/>
            <person name="Grigoriev I.V."/>
        </authorList>
    </citation>
    <scope>NUCLEOTIDE SEQUENCE</scope>
    <source>
        <strain evidence="2">P77</strain>
    </source>
</reference>
<dbReference type="AlphaFoldDB" id="A0A6A5K4G8"/>
<evidence type="ECO:0000313" key="2">
    <source>
        <dbReference type="EMBL" id="KAF1830976.1"/>
    </source>
</evidence>
<feature type="compositionally biased region" description="Polar residues" evidence="1">
    <location>
        <begin position="10"/>
        <end position="24"/>
    </location>
</feature>
<evidence type="ECO:0000313" key="3">
    <source>
        <dbReference type="Proteomes" id="UP000800040"/>
    </source>
</evidence>
<accession>A0A6A5K4G8</accession>
<sequence length="113" mass="11939">MRRLSRVETLPTTVISDVTDSQDTGGDDKNKIPGPAVEFDDSAQSSLQKQDLGDGNIIVAGSRRRGCGGGGSLPHACGGERKRAEGDDDPVPAKKVEFRIAPLGVTYTDTQQV</sequence>
<organism evidence="2 3">
    <name type="scientific">Decorospora gaudefroyi</name>
    <dbReference type="NCBI Taxonomy" id="184978"/>
    <lineage>
        <taxon>Eukaryota</taxon>
        <taxon>Fungi</taxon>
        <taxon>Dikarya</taxon>
        <taxon>Ascomycota</taxon>
        <taxon>Pezizomycotina</taxon>
        <taxon>Dothideomycetes</taxon>
        <taxon>Pleosporomycetidae</taxon>
        <taxon>Pleosporales</taxon>
        <taxon>Pleosporineae</taxon>
        <taxon>Pleosporaceae</taxon>
        <taxon>Decorospora</taxon>
    </lineage>
</organism>
<gene>
    <name evidence="2" type="ORF">BDW02DRAFT_582476</name>
</gene>
<evidence type="ECO:0000256" key="1">
    <source>
        <dbReference type="SAM" id="MobiDB-lite"/>
    </source>
</evidence>
<keyword evidence="3" id="KW-1185">Reference proteome</keyword>